<sequence>MQEKPSGYVTVQQRSNRWVLIDAQGRPFVSKGICHATHRGEKEPATGRNPYREAVEQQYPDPASWAADTAKQLRQLGFNSAGLWCSEELLNERLYHIAILPLAREDWQTGTVDDYFCAEFVEHADRIARETITGKGYASDPGLIGYCTGGEMRWGPDWRSPRSIVFDYLNFAADRPGKQAVIGFFRELYKDDIRLFNKHWKQRFTTWREALAGQSYRKRSQAAKVHENEVLGRIAKRYFRIAAETVRRYDPNHLLLGVRFLSSLTPRCVVEACGDYVDVVTVNHYQLLLGMEKLGPYLSGTVRTGSFLEEFHRLTGKPLLVSEFGYRVKERGTRRRYSPVGFPTFHSDRSRGKAALRFIRGLAGTPYTVGWHLFQWADQPPQGRFDGQNSRFGLVDVDNRLHTEYADYIRQANGFPSSV</sequence>
<protein>
    <recommendedName>
        <fullName evidence="3">Beta-agarase</fullName>
    </recommendedName>
</protein>
<name>A0A4Y8Q6N2_9BACL</name>
<evidence type="ECO:0008006" key="3">
    <source>
        <dbReference type="Google" id="ProtNLM"/>
    </source>
</evidence>
<accession>A0A4Y8Q6N2</accession>
<dbReference type="Gene3D" id="3.20.20.80">
    <property type="entry name" value="Glycosidases"/>
    <property type="match status" value="1"/>
</dbReference>
<dbReference type="InterPro" id="IPR017853">
    <property type="entry name" value="GH"/>
</dbReference>
<comment type="caution">
    <text evidence="1">The sequence shown here is derived from an EMBL/GenBank/DDBJ whole genome shotgun (WGS) entry which is preliminary data.</text>
</comment>
<dbReference type="SUPFAM" id="SSF51445">
    <property type="entry name" value="(Trans)glycosidases"/>
    <property type="match status" value="1"/>
</dbReference>
<evidence type="ECO:0000313" key="1">
    <source>
        <dbReference type="EMBL" id="TFE89333.1"/>
    </source>
</evidence>
<dbReference type="OrthoDB" id="9760450at2"/>
<keyword evidence="2" id="KW-1185">Reference proteome</keyword>
<reference evidence="1 2" key="1">
    <citation type="submission" date="2017-03" db="EMBL/GenBank/DDBJ databases">
        <title>Isolation of Levoglucosan Utilizing Bacteria.</title>
        <authorList>
            <person name="Arya A.S."/>
        </authorList>
    </citation>
    <scope>NUCLEOTIDE SEQUENCE [LARGE SCALE GENOMIC DNA]</scope>
    <source>
        <strain evidence="1 2">MEC069</strain>
    </source>
</reference>
<dbReference type="AlphaFoldDB" id="A0A4Y8Q6N2"/>
<dbReference type="Proteomes" id="UP000298246">
    <property type="component" value="Unassembled WGS sequence"/>
</dbReference>
<evidence type="ECO:0000313" key="2">
    <source>
        <dbReference type="Proteomes" id="UP000298246"/>
    </source>
</evidence>
<dbReference type="RefSeq" id="WP_134751421.1">
    <property type="nucleotide sequence ID" value="NZ_MYFO02000005.1"/>
</dbReference>
<organism evidence="1 2">
    <name type="scientific">Paenibacillus athensensis</name>
    <dbReference type="NCBI Taxonomy" id="1967502"/>
    <lineage>
        <taxon>Bacteria</taxon>
        <taxon>Bacillati</taxon>
        <taxon>Bacillota</taxon>
        <taxon>Bacilli</taxon>
        <taxon>Bacillales</taxon>
        <taxon>Paenibacillaceae</taxon>
        <taxon>Paenibacillus</taxon>
    </lineage>
</organism>
<gene>
    <name evidence="1" type="ORF">B5M42_07730</name>
</gene>
<proteinExistence type="predicted"/>
<dbReference type="EMBL" id="MYFO01000007">
    <property type="protein sequence ID" value="TFE89333.1"/>
    <property type="molecule type" value="Genomic_DNA"/>
</dbReference>